<evidence type="ECO:0000313" key="1">
    <source>
        <dbReference type="EMBL" id="BBO69650.1"/>
    </source>
</evidence>
<dbReference type="EMBL" id="AP021874">
    <property type="protein sequence ID" value="BBO69650.1"/>
    <property type="molecule type" value="Genomic_DNA"/>
</dbReference>
<dbReference type="KEGG" id="dalk:DSCA_35800"/>
<reference evidence="1 2" key="1">
    <citation type="submission" date="2019-11" db="EMBL/GenBank/DDBJ databases">
        <title>Comparative genomics of hydrocarbon-degrading Desulfosarcina strains.</title>
        <authorList>
            <person name="Watanabe M."/>
            <person name="Kojima H."/>
            <person name="Fukui M."/>
        </authorList>
    </citation>
    <scope>NUCLEOTIDE SEQUENCE [LARGE SCALE GENOMIC DNA]</scope>
    <source>
        <strain evidence="1 2">PL12</strain>
    </source>
</reference>
<organism evidence="1 2">
    <name type="scientific">Desulfosarcina alkanivorans</name>
    <dbReference type="NCBI Taxonomy" id="571177"/>
    <lineage>
        <taxon>Bacteria</taxon>
        <taxon>Pseudomonadati</taxon>
        <taxon>Thermodesulfobacteriota</taxon>
        <taxon>Desulfobacteria</taxon>
        <taxon>Desulfobacterales</taxon>
        <taxon>Desulfosarcinaceae</taxon>
        <taxon>Desulfosarcina</taxon>
    </lineage>
</organism>
<protein>
    <recommendedName>
        <fullName evidence="3">CHAT domain-containing protein</fullName>
    </recommendedName>
</protein>
<name>A0A5K7YN09_9BACT</name>
<evidence type="ECO:0000313" key="2">
    <source>
        <dbReference type="Proteomes" id="UP000427906"/>
    </source>
</evidence>
<proteinExistence type="predicted"/>
<dbReference type="Proteomes" id="UP000427906">
    <property type="component" value="Chromosome"/>
</dbReference>
<dbReference type="OrthoDB" id="6045053at2"/>
<dbReference type="AlphaFoldDB" id="A0A5K7YN09"/>
<dbReference type="RefSeq" id="WP_155317668.1">
    <property type="nucleotide sequence ID" value="NZ_AP021874.1"/>
</dbReference>
<keyword evidence="2" id="KW-1185">Reference proteome</keyword>
<gene>
    <name evidence="1" type="ORF">DSCA_35800</name>
</gene>
<sequence length="286" mass="32951">MDDETLFNKVWVIESLRKEDRETGKSLYNDVLLPISLREKNLRIEIACPTDKESFFKVLSEVEKEAKAGLYPIIHLECHGSIEGLQLTNFDTVSWEDLRDVFIRINIASQLNTVIVVAACNGIYLINVATILDRAAFWAVIGPVDEISDLELKRDFSAFYETFFKTMSGDEAVNALNKGVPISDRVYHFRSSQALFKRAFLNYHQTHCVGKGKKIRLEALISEAMKDPATRAKGVNWVRKRIKAELSKERKQFIKFKDRFFMIDLFQKNAERFSLSYEDVIETFAS</sequence>
<accession>A0A5K7YN09</accession>
<evidence type="ECO:0008006" key="3">
    <source>
        <dbReference type="Google" id="ProtNLM"/>
    </source>
</evidence>